<dbReference type="InterPro" id="IPR018392">
    <property type="entry name" value="LysM"/>
</dbReference>
<evidence type="ECO:0000259" key="4">
    <source>
        <dbReference type="PROSITE" id="PS51782"/>
    </source>
</evidence>
<reference evidence="5" key="1">
    <citation type="journal article" date="2021" name="IMA Fungus">
        <title>Genomic characterization of three marine fungi, including Emericellopsis atlantica sp. nov. with signatures of a generalist lifestyle and marine biomass degradation.</title>
        <authorList>
            <person name="Hagestad O.C."/>
            <person name="Hou L."/>
            <person name="Andersen J.H."/>
            <person name="Hansen E.H."/>
            <person name="Altermark B."/>
            <person name="Li C."/>
            <person name="Kuhnert E."/>
            <person name="Cox R.J."/>
            <person name="Crous P.W."/>
            <person name="Spatafora J.W."/>
            <person name="Lail K."/>
            <person name="Amirebrahimi M."/>
            <person name="Lipzen A."/>
            <person name="Pangilinan J."/>
            <person name="Andreopoulos W."/>
            <person name="Hayes R.D."/>
            <person name="Ng V."/>
            <person name="Grigoriev I.V."/>
            <person name="Jackson S.A."/>
            <person name="Sutton T.D.S."/>
            <person name="Dobson A.D.W."/>
            <person name="Rama T."/>
        </authorList>
    </citation>
    <scope>NUCLEOTIDE SEQUENCE</scope>
    <source>
        <strain evidence="5">TS7</strain>
    </source>
</reference>
<keyword evidence="6" id="KW-1185">Reference proteome</keyword>
<dbReference type="GeneID" id="70289893"/>
<dbReference type="InterPro" id="IPR036779">
    <property type="entry name" value="LysM_dom_sf"/>
</dbReference>
<keyword evidence="1" id="KW-0147">Chitin-binding</keyword>
<accession>A0A9P8CSP8</accession>
<dbReference type="RefSeq" id="XP_046121982.1">
    <property type="nucleotide sequence ID" value="XM_046258990.1"/>
</dbReference>
<comment type="similarity">
    <text evidence="3">Belongs to the secreted LysM effector family.</text>
</comment>
<comment type="caution">
    <text evidence="5">The sequence shown here is derived from an EMBL/GenBank/DDBJ whole genome shotgun (WGS) entry which is preliminary data.</text>
</comment>
<dbReference type="PROSITE" id="PS51782">
    <property type="entry name" value="LYSM"/>
    <property type="match status" value="1"/>
</dbReference>
<dbReference type="Proteomes" id="UP000887229">
    <property type="component" value="Unassembled WGS sequence"/>
</dbReference>
<dbReference type="GO" id="GO:0008061">
    <property type="term" value="F:chitin binding"/>
    <property type="evidence" value="ECO:0007669"/>
    <property type="project" value="UniProtKB-KW"/>
</dbReference>
<evidence type="ECO:0000256" key="1">
    <source>
        <dbReference type="ARBA" id="ARBA00022669"/>
    </source>
</evidence>
<sequence length="72" mass="8053">MTESCRQFYMQQEGEFCYDMAVKNGVSLDDFYAWNPAVGDGCANMWPGYYYCVGVSGPAATMDRRSDAIPTL</sequence>
<dbReference type="EMBL" id="MU251244">
    <property type="protein sequence ID" value="KAG9258058.1"/>
    <property type="molecule type" value="Genomic_DNA"/>
</dbReference>
<dbReference type="AlphaFoldDB" id="A0A9P8CSP8"/>
<dbReference type="InterPro" id="IPR052210">
    <property type="entry name" value="LysM1-like"/>
</dbReference>
<evidence type="ECO:0000313" key="5">
    <source>
        <dbReference type="EMBL" id="KAG9258058.1"/>
    </source>
</evidence>
<proteinExistence type="inferred from homology"/>
<name>A0A9P8CSP8_9HYPO</name>
<protein>
    <recommendedName>
        <fullName evidence="4">LysM domain-containing protein</fullName>
    </recommendedName>
</protein>
<dbReference type="PANTHER" id="PTHR34997">
    <property type="entry name" value="AM15"/>
    <property type="match status" value="1"/>
</dbReference>
<evidence type="ECO:0000256" key="3">
    <source>
        <dbReference type="ARBA" id="ARBA00044955"/>
    </source>
</evidence>
<evidence type="ECO:0000256" key="2">
    <source>
        <dbReference type="ARBA" id="ARBA00023026"/>
    </source>
</evidence>
<feature type="domain" description="LysM" evidence="4">
    <location>
        <begin position="7"/>
        <end position="53"/>
    </location>
</feature>
<dbReference type="PANTHER" id="PTHR34997:SF1">
    <property type="entry name" value="PEPTIDOGLYCAN-BINDING LYSIN DOMAIN"/>
    <property type="match status" value="1"/>
</dbReference>
<gene>
    <name evidence="5" type="ORF">F5Z01DRAFT_316007</name>
</gene>
<evidence type="ECO:0000313" key="6">
    <source>
        <dbReference type="Proteomes" id="UP000887229"/>
    </source>
</evidence>
<keyword evidence="2" id="KW-0843">Virulence</keyword>
<dbReference type="Gene3D" id="3.10.350.10">
    <property type="entry name" value="LysM domain"/>
    <property type="match status" value="1"/>
</dbReference>
<dbReference type="SUPFAM" id="SSF54106">
    <property type="entry name" value="LysM domain"/>
    <property type="match status" value="1"/>
</dbReference>
<organism evidence="5 6">
    <name type="scientific">Emericellopsis atlantica</name>
    <dbReference type="NCBI Taxonomy" id="2614577"/>
    <lineage>
        <taxon>Eukaryota</taxon>
        <taxon>Fungi</taxon>
        <taxon>Dikarya</taxon>
        <taxon>Ascomycota</taxon>
        <taxon>Pezizomycotina</taxon>
        <taxon>Sordariomycetes</taxon>
        <taxon>Hypocreomycetidae</taxon>
        <taxon>Hypocreales</taxon>
        <taxon>Bionectriaceae</taxon>
        <taxon>Emericellopsis</taxon>
    </lineage>
</organism>
<dbReference type="OrthoDB" id="5985073at2759"/>